<dbReference type="OrthoDB" id="9803444at2"/>
<keyword evidence="1" id="KW-0472">Membrane</keyword>
<evidence type="ECO:0000313" key="3">
    <source>
        <dbReference type="Proteomes" id="UP000247540"/>
    </source>
</evidence>
<feature type="transmembrane region" description="Helical" evidence="1">
    <location>
        <begin position="71"/>
        <end position="91"/>
    </location>
</feature>
<accession>A0A318SJY2</accession>
<reference evidence="2 3" key="1">
    <citation type="submission" date="2018-06" db="EMBL/GenBank/DDBJ databases">
        <title>Genomic Encyclopedia of Type Strains, Phase III (KMG-III): the genomes of soil and plant-associated and newly described type strains.</title>
        <authorList>
            <person name="Whitman W."/>
        </authorList>
    </citation>
    <scope>NUCLEOTIDE SEQUENCE [LARGE SCALE GENOMIC DNA]</scope>
    <source>
        <strain evidence="2 3">CECT 7646</strain>
    </source>
</reference>
<comment type="caution">
    <text evidence="2">The sequence shown here is derived from an EMBL/GenBank/DDBJ whole genome shotgun (WGS) entry which is preliminary data.</text>
</comment>
<keyword evidence="1" id="KW-0812">Transmembrane</keyword>
<evidence type="ECO:0000256" key="1">
    <source>
        <dbReference type="SAM" id="Phobius"/>
    </source>
</evidence>
<feature type="transmembrane region" description="Helical" evidence="1">
    <location>
        <begin position="204"/>
        <end position="226"/>
    </location>
</feature>
<name>A0A318SJY2_9BURK</name>
<dbReference type="RefSeq" id="WP_110466063.1">
    <property type="nucleotide sequence ID" value="NZ_JAMOFZ010000016.1"/>
</dbReference>
<sequence length="229" mass="24615">MNTIEHRVVDKEAWDGLADTAPFVFSIFISFLLFGIIGQKKGFDGLALCLITGSMMSEPLQLTLLNAPVESLSLTGVAVSALSANLRFVIFTISIRRQLAGSLARHVPALAVMANAAYTLISLRQQSQVVSVKYTNAVCFSLYGAALTGTVVGYAAGLHLGSHMTEHATAALAIFICSQLGKMSSSRNLLYTMLFVGFTGMCQLWLFGGISLMFSFLGAVAFTYIYDRA</sequence>
<organism evidence="2 3">
    <name type="scientific">Xylophilus ampelinus</name>
    <dbReference type="NCBI Taxonomy" id="54067"/>
    <lineage>
        <taxon>Bacteria</taxon>
        <taxon>Pseudomonadati</taxon>
        <taxon>Pseudomonadota</taxon>
        <taxon>Betaproteobacteria</taxon>
        <taxon>Burkholderiales</taxon>
        <taxon>Xylophilus</taxon>
    </lineage>
</organism>
<protein>
    <submittedName>
        <fullName evidence="2">Putative branched-subunit amino acid permease</fullName>
    </submittedName>
</protein>
<dbReference type="Proteomes" id="UP000247540">
    <property type="component" value="Unassembled WGS sequence"/>
</dbReference>
<feature type="transmembrane region" description="Helical" evidence="1">
    <location>
        <begin position="134"/>
        <end position="156"/>
    </location>
</feature>
<dbReference type="AlphaFoldDB" id="A0A318SJY2"/>
<gene>
    <name evidence="2" type="ORF">DFQ15_11621</name>
</gene>
<dbReference type="EMBL" id="QJTC01000016">
    <property type="protein sequence ID" value="PYE76061.1"/>
    <property type="molecule type" value="Genomic_DNA"/>
</dbReference>
<dbReference type="InterPro" id="IPR011606">
    <property type="entry name" value="Brnchd-chn_aa_trnsp_permease"/>
</dbReference>
<proteinExistence type="predicted"/>
<dbReference type="Pfam" id="PF03591">
    <property type="entry name" value="AzlC"/>
    <property type="match status" value="1"/>
</dbReference>
<feature type="transmembrane region" description="Helical" evidence="1">
    <location>
        <begin position="20"/>
        <end position="38"/>
    </location>
</feature>
<keyword evidence="1" id="KW-1133">Transmembrane helix</keyword>
<keyword evidence="3" id="KW-1185">Reference proteome</keyword>
<evidence type="ECO:0000313" key="2">
    <source>
        <dbReference type="EMBL" id="PYE76061.1"/>
    </source>
</evidence>